<dbReference type="GO" id="GO:0043565">
    <property type="term" value="F:sequence-specific DNA binding"/>
    <property type="evidence" value="ECO:0007669"/>
    <property type="project" value="InterPro"/>
</dbReference>
<dbReference type="Pfam" id="PF02311">
    <property type="entry name" value="AraC_binding"/>
    <property type="match status" value="1"/>
</dbReference>
<dbReference type="InterPro" id="IPR003313">
    <property type="entry name" value="AraC-bd"/>
</dbReference>
<evidence type="ECO:0000256" key="1">
    <source>
        <dbReference type="ARBA" id="ARBA00023015"/>
    </source>
</evidence>
<comment type="caution">
    <text evidence="5">The sequence shown here is derived from an EMBL/GenBank/DDBJ whole genome shotgun (WGS) entry which is preliminary data.</text>
</comment>
<feature type="domain" description="HTH araC/xylS-type" evidence="4">
    <location>
        <begin position="166"/>
        <end position="264"/>
    </location>
</feature>
<dbReference type="PANTHER" id="PTHR43280">
    <property type="entry name" value="ARAC-FAMILY TRANSCRIPTIONAL REGULATOR"/>
    <property type="match status" value="1"/>
</dbReference>
<sequence>MLPISGIEAKNEHPFGTLFGGHFDETDTYRHRRPNGMSDWLIFYTLEGEGYLRTPAGEKRCGAGHIGLLRAGVSHEYGTVQGKRWNFYWVHFQKLPEIDYLPGDEAVVQALPDGNLQKRVQRAFHNILNDSRERSGFWHILCENSLREVILLTAQQMEQRLDPRIELALQYISRHMSQPVRVDDVANSVGLSVSRLSHLFKQETGESVLEHLNRLRLQQAALLMEHMGRTATESALDVGFNNYNHFADLFRKAYGVSPRAYKKEKGGLVKPV</sequence>
<dbReference type="SMART" id="SM00342">
    <property type="entry name" value="HTH_ARAC"/>
    <property type="match status" value="1"/>
</dbReference>
<keyword evidence="6" id="KW-1185">Reference proteome</keyword>
<name>A0A368VUI2_9BACL</name>
<dbReference type="AlphaFoldDB" id="A0A368VUI2"/>
<proteinExistence type="predicted"/>
<dbReference type="Gene3D" id="2.60.120.280">
    <property type="entry name" value="Regulatory protein AraC"/>
    <property type="match status" value="1"/>
</dbReference>
<dbReference type="EMBL" id="QPJD01000010">
    <property type="protein sequence ID" value="RCW45463.1"/>
    <property type="molecule type" value="Genomic_DNA"/>
</dbReference>
<evidence type="ECO:0000313" key="5">
    <source>
        <dbReference type="EMBL" id="RCW45463.1"/>
    </source>
</evidence>
<dbReference type="Proteomes" id="UP000252415">
    <property type="component" value="Unassembled WGS sequence"/>
</dbReference>
<dbReference type="InterPro" id="IPR018060">
    <property type="entry name" value="HTH_AraC"/>
</dbReference>
<gene>
    <name evidence="5" type="ORF">DFP97_11051</name>
</gene>
<dbReference type="InterPro" id="IPR009057">
    <property type="entry name" value="Homeodomain-like_sf"/>
</dbReference>
<dbReference type="PANTHER" id="PTHR43280:SF30">
    <property type="entry name" value="MMSAB OPERON REGULATORY PROTEIN"/>
    <property type="match status" value="1"/>
</dbReference>
<dbReference type="Pfam" id="PF12833">
    <property type="entry name" value="HTH_18"/>
    <property type="match status" value="1"/>
</dbReference>
<evidence type="ECO:0000256" key="2">
    <source>
        <dbReference type="ARBA" id="ARBA00023125"/>
    </source>
</evidence>
<dbReference type="GO" id="GO:0003700">
    <property type="term" value="F:DNA-binding transcription factor activity"/>
    <property type="evidence" value="ECO:0007669"/>
    <property type="project" value="InterPro"/>
</dbReference>
<dbReference type="SUPFAM" id="SSF51215">
    <property type="entry name" value="Regulatory protein AraC"/>
    <property type="match status" value="1"/>
</dbReference>
<keyword evidence="1" id="KW-0805">Transcription regulation</keyword>
<organism evidence="5 6">
    <name type="scientific">Paenibacillus prosopidis</name>
    <dbReference type="NCBI Taxonomy" id="630520"/>
    <lineage>
        <taxon>Bacteria</taxon>
        <taxon>Bacillati</taxon>
        <taxon>Bacillota</taxon>
        <taxon>Bacilli</taxon>
        <taxon>Bacillales</taxon>
        <taxon>Paenibacillaceae</taxon>
        <taxon>Paenibacillus</taxon>
    </lineage>
</organism>
<dbReference type="RefSeq" id="WP_245976315.1">
    <property type="nucleotide sequence ID" value="NZ_QPJD01000010.1"/>
</dbReference>
<evidence type="ECO:0000256" key="3">
    <source>
        <dbReference type="ARBA" id="ARBA00023163"/>
    </source>
</evidence>
<dbReference type="InterPro" id="IPR037923">
    <property type="entry name" value="HTH-like"/>
</dbReference>
<keyword evidence="3" id="KW-0804">Transcription</keyword>
<dbReference type="SUPFAM" id="SSF46689">
    <property type="entry name" value="Homeodomain-like"/>
    <property type="match status" value="2"/>
</dbReference>
<keyword evidence="2" id="KW-0238">DNA-binding</keyword>
<protein>
    <submittedName>
        <fullName evidence="5">AraC family transcriptional regulator of arabinose operon</fullName>
    </submittedName>
</protein>
<dbReference type="Gene3D" id="1.10.10.60">
    <property type="entry name" value="Homeodomain-like"/>
    <property type="match status" value="2"/>
</dbReference>
<evidence type="ECO:0000259" key="4">
    <source>
        <dbReference type="PROSITE" id="PS01124"/>
    </source>
</evidence>
<reference evidence="5 6" key="1">
    <citation type="submission" date="2018-07" db="EMBL/GenBank/DDBJ databases">
        <title>Genomic Encyclopedia of Type Strains, Phase III (KMG-III): the genomes of soil and plant-associated and newly described type strains.</title>
        <authorList>
            <person name="Whitman W."/>
        </authorList>
    </citation>
    <scope>NUCLEOTIDE SEQUENCE [LARGE SCALE GENOMIC DNA]</scope>
    <source>
        <strain evidence="5 6">CECT 7506</strain>
    </source>
</reference>
<evidence type="ECO:0000313" key="6">
    <source>
        <dbReference type="Proteomes" id="UP000252415"/>
    </source>
</evidence>
<dbReference type="PROSITE" id="PS01124">
    <property type="entry name" value="HTH_ARAC_FAMILY_2"/>
    <property type="match status" value="1"/>
</dbReference>
<accession>A0A368VUI2</accession>